<dbReference type="PRINTS" id="PR00420">
    <property type="entry name" value="RNGMNOXGNASE"/>
</dbReference>
<keyword evidence="2" id="KW-0285">Flavoprotein</keyword>
<dbReference type="InterPro" id="IPR036188">
    <property type="entry name" value="FAD/NAD-bd_sf"/>
</dbReference>
<reference evidence="5 6" key="1">
    <citation type="submission" date="2017-02" db="EMBL/GenBank/DDBJ databases">
        <title>The new phylogeny of genus Mycobacterium.</title>
        <authorList>
            <person name="Tortoli E."/>
            <person name="Trovato A."/>
            <person name="Cirillo D.M."/>
        </authorList>
    </citation>
    <scope>NUCLEOTIDE SEQUENCE [LARGE SCALE GENOMIC DNA]</scope>
    <source>
        <strain evidence="5 6">RW6</strain>
    </source>
</reference>
<dbReference type="Proteomes" id="UP000192448">
    <property type="component" value="Unassembled WGS sequence"/>
</dbReference>
<gene>
    <name evidence="5" type="ORF">BST13_30100</name>
</gene>
<accession>A0A1X0ADH0</accession>
<dbReference type="EMBL" id="MVHF01000044">
    <property type="protein sequence ID" value="ORA27736.1"/>
    <property type="molecule type" value="Genomic_DNA"/>
</dbReference>
<evidence type="ECO:0000256" key="2">
    <source>
        <dbReference type="ARBA" id="ARBA00022630"/>
    </source>
</evidence>
<keyword evidence="6" id="KW-1185">Reference proteome</keyword>
<comment type="cofactor">
    <cofactor evidence="1">
        <name>FAD</name>
        <dbReference type="ChEBI" id="CHEBI:57692"/>
    </cofactor>
</comment>
<dbReference type="PANTHER" id="PTHR43004">
    <property type="entry name" value="TRK SYSTEM POTASSIUM UPTAKE PROTEIN"/>
    <property type="match status" value="1"/>
</dbReference>
<sequence>MDPEVVVVGAGPTGLTAACSLRSAGVSVRVLDKADGPAVTSRALGLQPRGVEVLDRLGALGDLPQRGLAVRRVDVNVDGRPLASFPVGQLTRLHGPAALLISQAEIEGNLRKRLAELGGSVEWGKPVTDVGADPDGVTVTTGGEQIRTGWVIGADGAHSAIRKAMGIGFPGVPLIERFLLADVHAELDYSREGATSWLRGRKLLAAFPLPGADLWRVMAPAPDDLPDNPGPDEIVGHLGSRLAEDTGGSIKSVVWTSVFRIQRRLADTYRRGRVLLAGDAAHIHSPFGGQGMNTGMGDAENVAFKLALVISGRADTRLLDSYERERRPVASGVLQSTSGLTQILVGQGRASRLIRDKLAIPMLNNPWMQRRITDKASQLEVSYRSDSLAQRWLPGLQPGDRVPDRELLSADETVTRLYDALGPQWAVIGSPGLAAIARDRLGDVMALHGSGDSMLVRPDGHLAWKGSSAASLHTWLDSTLGRPALEPSA</sequence>
<evidence type="ECO:0000313" key="6">
    <source>
        <dbReference type="Proteomes" id="UP000192448"/>
    </source>
</evidence>
<evidence type="ECO:0000256" key="3">
    <source>
        <dbReference type="ARBA" id="ARBA00022827"/>
    </source>
</evidence>
<dbReference type="GO" id="GO:0016709">
    <property type="term" value="F:oxidoreductase activity, acting on paired donors, with incorporation or reduction of molecular oxygen, NAD(P)H as one donor, and incorporation of one atom of oxygen"/>
    <property type="evidence" value="ECO:0007669"/>
    <property type="project" value="UniProtKB-ARBA"/>
</dbReference>
<dbReference type="Pfam" id="PF21274">
    <property type="entry name" value="Rng_hyd_C"/>
    <property type="match status" value="1"/>
</dbReference>
<dbReference type="Pfam" id="PF01494">
    <property type="entry name" value="FAD_binding_3"/>
    <property type="match status" value="1"/>
</dbReference>
<dbReference type="Gene3D" id="3.40.30.120">
    <property type="match status" value="1"/>
</dbReference>
<dbReference type="SUPFAM" id="SSF51905">
    <property type="entry name" value="FAD/NAD(P)-binding domain"/>
    <property type="match status" value="1"/>
</dbReference>
<comment type="caution">
    <text evidence="5">The sequence shown here is derived from an EMBL/GenBank/DDBJ whole genome shotgun (WGS) entry which is preliminary data.</text>
</comment>
<dbReference type="AlphaFoldDB" id="A0A1X0ADH0"/>
<dbReference type="GO" id="GO:0071949">
    <property type="term" value="F:FAD binding"/>
    <property type="evidence" value="ECO:0007669"/>
    <property type="project" value="InterPro"/>
</dbReference>
<dbReference type="RefSeq" id="WP_083168734.1">
    <property type="nucleotide sequence ID" value="NZ_MVHF01000044.1"/>
</dbReference>
<dbReference type="Gene3D" id="3.30.70.2450">
    <property type="match status" value="1"/>
</dbReference>
<feature type="domain" description="FAD-binding" evidence="4">
    <location>
        <begin position="4"/>
        <end position="336"/>
    </location>
</feature>
<evidence type="ECO:0000256" key="1">
    <source>
        <dbReference type="ARBA" id="ARBA00001974"/>
    </source>
</evidence>
<evidence type="ECO:0000313" key="5">
    <source>
        <dbReference type="EMBL" id="ORA27736.1"/>
    </source>
</evidence>
<protein>
    <recommendedName>
        <fullName evidence="4">FAD-binding domain-containing protein</fullName>
    </recommendedName>
</protein>
<dbReference type="STRING" id="1927124.BST13_30100"/>
<dbReference type="PANTHER" id="PTHR43004:SF19">
    <property type="entry name" value="BINDING MONOOXYGENASE, PUTATIVE (JCVI)-RELATED"/>
    <property type="match status" value="1"/>
</dbReference>
<dbReference type="Gene3D" id="3.50.50.60">
    <property type="entry name" value="FAD/NAD(P)-binding domain"/>
    <property type="match status" value="1"/>
</dbReference>
<dbReference type="InterPro" id="IPR002938">
    <property type="entry name" value="FAD-bd"/>
</dbReference>
<dbReference type="OrthoDB" id="8670884at2"/>
<dbReference type="InterPro" id="IPR050641">
    <property type="entry name" value="RIFMO-like"/>
</dbReference>
<proteinExistence type="predicted"/>
<name>A0A1X0ADH0_9MYCO</name>
<organism evidence="5 6">
    <name type="scientific">Mycobacterium aquaticum</name>
    <dbReference type="NCBI Taxonomy" id="1927124"/>
    <lineage>
        <taxon>Bacteria</taxon>
        <taxon>Bacillati</taxon>
        <taxon>Actinomycetota</taxon>
        <taxon>Actinomycetes</taxon>
        <taxon>Mycobacteriales</taxon>
        <taxon>Mycobacteriaceae</taxon>
        <taxon>Mycobacterium</taxon>
    </lineage>
</organism>
<evidence type="ECO:0000259" key="4">
    <source>
        <dbReference type="Pfam" id="PF01494"/>
    </source>
</evidence>
<keyword evidence="3" id="KW-0274">FAD</keyword>